<reference evidence="2 3" key="1">
    <citation type="journal article" date="2016" name="Nat. Commun.">
        <title>Thousands of microbial genomes shed light on interconnected biogeochemical processes in an aquifer system.</title>
        <authorList>
            <person name="Anantharaman K."/>
            <person name="Brown C.T."/>
            <person name="Hug L.A."/>
            <person name="Sharon I."/>
            <person name="Castelle C.J."/>
            <person name="Probst A.J."/>
            <person name="Thomas B.C."/>
            <person name="Singh A."/>
            <person name="Wilkins M.J."/>
            <person name="Karaoz U."/>
            <person name="Brodie E.L."/>
            <person name="Williams K.H."/>
            <person name="Hubbard S.S."/>
            <person name="Banfield J.F."/>
        </authorList>
    </citation>
    <scope>NUCLEOTIDE SEQUENCE [LARGE SCALE GENOMIC DNA]</scope>
</reference>
<proteinExistence type="predicted"/>
<name>A0A1F4W0L3_UNCKA</name>
<comment type="caution">
    <text evidence="2">The sequence shown here is derived from an EMBL/GenBank/DDBJ whole genome shotgun (WGS) entry which is preliminary data.</text>
</comment>
<dbReference type="AlphaFoldDB" id="A0A1F4W0L3"/>
<sequence length="178" mass="19575">MTSTDQAKKGFKTFVLTLSVSLIVFSVIYYLLTGSENTSDSELLTSESSTVQKENAPSVAGVTESSPFGGLAKKELIATTIPTNRYRPVPAVLADTDTTTTTVETGLPPVPVPQTTVSVPDGGVLEVTIGLLLSVFIFGIAFYWNKLNPRRLAMTNFEQRIIEDLNRDVRYTSRYRRF</sequence>
<evidence type="ECO:0000256" key="1">
    <source>
        <dbReference type="SAM" id="Phobius"/>
    </source>
</evidence>
<keyword evidence="1" id="KW-0812">Transmembrane</keyword>
<feature type="transmembrane region" description="Helical" evidence="1">
    <location>
        <begin position="12"/>
        <end position="32"/>
    </location>
</feature>
<protein>
    <submittedName>
        <fullName evidence="2">Uncharacterized protein</fullName>
    </submittedName>
</protein>
<evidence type="ECO:0000313" key="2">
    <source>
        <dbReference type="EMBL" id="OGC62962.1"/>
    </source>
</evidence>
<keyword evidence="1" id="KW-0472">Membrane</keyword>
<accession>A0A1F4W0L3</accession>
<evidence type="ECO:0000313" key="3">
    <source>
        <dbReference type="Proteomes" id="UP000176614"/>
    </source>
</evidence>
<keyword evidence="1" id="KW-1133">Transmembrane helix</keyword>
<gene>
    <name evidence="2" type="ORF">A2264_03730</name>
</gene>
<organism evidence="2 3">
    <name type="scientific">candidate division WWE3 bacterium RIFOXYA2_FULL_46_9</name>
    <dbReference type="NCBI Taxonomy" id="1802636"/>
    <lineage>
        <taxon>Bacteria</taxon>
        <taxon>Katanobacteria</taxon>
    </lineage>
</organism>
<feature type="transmembrane region" description="Helical" evidence="1">
    <location>
        <begin position="123"/>
        <end position="144"/>
    </location>
</feature>
<dbReference type="Proteomes" id="UP000176614">
    <property type="component" value="Unassembled WGS sequence"/>
</dbReference>
<dbReference type="EMBL" id="MEVT01000011">
    <property type="protein sequence ID" value="OGC62962.1"/>
    <property type="molecule type" value="Genomic_DNA"/>
</dbReference>